<comment type="caution">
    <text evidence="4">The sequence shown here is derived from an EMBL/GenBank/DDBJ whole genome shotgun (WGS) entry which is preliminary data.</text>
</comment>
<gene>
    <name evidence="4" type="ORF">Tci_006059</name>
</gene>
<accession>A0A6L2JB42</accession>
<sequence>MESKKSFNEYTRKINDLNQTISDMKNELFAHQETISIMSQEKEAQIKFYKTRKDKEIDKVIALENKVKVLDNIVYKTDQSVQTTNMLNRNYKTSFAKLKFLKKAQRVNPRLYDIDSLKSQLDTQKTQFLNEIDRLSKEYYYADHMNAILGVYTEMDEVTNLQSDYLEALQKCKCLEKELLQSRTMSKSFEALQKHALVEIILFIIDFGCLKHMTTNLKLLTNFVEKCLGTVKFRNDQIEPILGYGDLAEAIATTCFTQNRSLVIPRHEKTPYHIINGQKPSVKFFHIFGSLCYIVRDGENLDKMKEKERGETSSCHVDSSNMHPSERHWTNDHPLEQVIENLSRSIRTRRHLETNGEMCMFALTVSRTEPKNIKEAMADFAWIEAMQEEIHQFERLDVWELIDRPLCKNVINMKWLWKNKRDEENTVIRNKARLVAKGYGHKEGIDFEESFAPVARLEVV</sequence>
<feature type="domain" description="Reverse transcriptase Ty1/copia-type" evidence="3">
    <location>
        <begin position="397"/>
        <end position="460"/>
    </location>
</feature>
<organism evidence="4">
    <name type="scientific">Tanacetum cinerariifolium</name>
    <name type="common">Dalmatian daisy</name>
    <name type="synonym">Chrysanthemum cinerariifolium</name>
    <dbReference type="NCBI Taxonomy" id="118510"/>
    <lineage>
        <taxon>Eukaryota</taxon>
        <taxon>Viridiplantae</taxon>
        <taxon>Streptophyta</taxon>
        <taxon>Embryophyta</taxon>
        <taxon>Tracheophyta</taxon>
        <taxon>Spermatophyta</taxon>
        <taxon>Magnoliopsida</taxon>
        <taxon>eudicotyledons</taxon>
        <taxon>Gunneridae</taxon>
        <taxon>Pentapetalae</taxon>
        <taxon>asterids</taxon>
        <taxon>campanulids</taxon>
        <taxon>Asterales</taxon>
        <taxon>Asteraceae</taxon>
        <taxon>Asteroideae</taxon>
        <taxon>Anthemideae</taxon>
        <taxon>Anthemidinae</taxon>
        <taxon>Tanacetum</taxon>
    </lineage>
</organism>
<dbReference type="InterPro" id="IPR013103">
    <property type="entry name" value="RVT_2"/>
</dbReference>
<evidence type="ECO:0000256" key="1">
    <source>
        <dbReference type="SAM" id="Coils"/>
    </source>
</evidence>
<feature type="coiled-coil region" evidence="1">
    <location>
        <begin position="118"/>
        <end position="178"/>
    </location>
</feature>
<evidence type="ECO:0000313" key="4">
    <source>
        <dbReference type="EMBL" id="GEU34081.1"/>
    </source>
</evidence>
<proteinExistence type="predicted"/>
<evidence type="ECO:0000256" key="2">
    <source>
        <dbReference type="SAM" id="MobiDB-lite"/>
    </source>
</evidence>
<name>A0A6L2JB42_TANCI</name>
<reference evidence="4" key="1">
    <citation type="journal article" date="2019" name="Sci. Rep.">
        <title>Draft genome of Tanacetum cinerariifolium, the natural source of mosquito coil.</title>
        <authorList>
            <person name="Yamashiro T."/>
            <person name="Shiraishi A."/>
            <person name="Satake H."/>
            <person name="Nakayama K."/>
        </authorList>
    </citation>
    <scope>NUCLEOTIDE SEQUENCE</scope>
</reference>
<evidence type="ECO:0000259" key="3">
    <source>
        <dbReference type="Pfam" id="PF07727"/>
    </source>
</evidence>
<feature type="region of interest" description="Disordered" evidence="2">
    <location>
        <begin position="307"/>
        <end position="329"/>
    </location>
</feature>
<dbReference type="EMBL" id="BKCJ010000536">
    <property type="protein sequence ID" value="GEU34081.1"/>
    <property type="molecule type" value="Genomic_DNA"/>
</dbReference>
<feature type="coiled-coil region" evidence="1">
    <location>
        <begin position="7"/>
        <end position="34"/>
    </location>
</feature>
<keyword evidence="1" id="KW-0175">Coiled coil</keyword>
<feature type="compositionally biased region" description="Polar residues" evidence="2">
    <location>
        <begin position="312"/>
        <end position="323"/>
    </location>
</feature>
<dbReference type="Pfam" id="PF07727">
    <property type="entry name" value="RVT_2"/>
    <property type="match status" value="1"/>
</dbReference>
<protein>
    <submittedName>
        <fullName evidence="4">Retrovirus-related Pol polyprotein from transposon TNT 1-94</fullName>
    </submittedName>
</protein>
<dbReference type="AlphaFoldDB" id="A0A6L2JB42"/>